<keyword evidence="2" id="KW-1185">Reference proteome</keyword>
<proteinExistence type="predicted"/>
<evidence type="ECO:0000313" key="2">
    <source>
        <dbReference type="Proteomes" id="UP001164459"/>
    </source>
</evidence>
<evidence type="ECO:0008006" key="3">
    <source>
        <dbReference type="Google" id="ProtNLM"/>
    </source>
</evidence>
<dbReference type="RefSeq" id="WP_269034374.1">
    <property type="nucleotide sequence ID" value="NZ_CP114040.1"/>
</dbReference>
<reference evidence="1" key="1">
    <citation type="submission" date="2022-11" db="EMBL/GenBank/DDBJ databases">
        <title>Minimal conservation of predation-associated metabolite biosynthetic gene clusters underscores biosynthetic potential of Myxococcota including descriptions for ten novel species: Archangium lansinium sp. nov., Myxococcus landrumus sp. nov., Nannocystis bai.</title>
        <authorList>
            <person name="Ahearne A."/>
            <person name="Stevens C."/>
            <person name="Dowd S."/>
        </authorList>
    </citation>
    <scope>NUCLEOTIDE SEQUENCE</scope>
    <source>
        <strain evidence="1">Fl3</strain>
    </source>
</reference>
<sequence length="392" mass="42135">MSEGPMLHVDGAAVPLEPLVEDDGQPLVGPEAAAELALFYRASRTLCVFADGPARPLSAVRRRFVRELRSGDRDGTYERLELIPSAGGWWMRHSAEPFQTTLVPLAGQRPISAVFGGTAAICVLADGSALAIEADHRPLVAIARPGAEVTRTPLPDWLAGEEFCGVHGEWLFSSRAEGRTRELLARRVGAAGLGPRIDLGRLEFAERHIYPCWPHLRGGPDDAFLAVGVSRGGAAPLVATSFLRAGTWTPLETCPSDSLALQVDYAGGVGRVFWRDDREQAWGVLTTRGGGVSFERHQPDEERFLGCSLHLLGEHALGLWTEEDALVGRLGPIAGLEDAPARFRVTGAGEYPTAEVYPRGRHAIVMLTDGDSPRRRALRVGADGQVVPLAVG</sequence>
<dbReference type="EMBL" id="CP114040">
    <property type="protein sequence ID" value="WAS92022.1"/>
    <property type="molecule type" value="Genomic_DNA"/>
</dbReference>
<name>A0ABY7GYG1_9BACT</name>
<dbReference type="Proteomes" id="UP001164459">
    <property type="component" value="Chromosome"/>
</dbReference>
<organism evidence="1 2">
    <name type="scientific">Nannocystis punicea</name>
    <dbReference type="NCBI Taxonomy" id="2995304"/>
    <lineage>
        <taxon>Bacteria</taxon>
        <taxon>Pseudomonadati</taxon>
        <taxon>Myxococcota</taxon>
        <taxon>Polyangia</taxon>
        <taxon>Nannocystales</taxon>
        <taxon>Nannocystaceae</taxon>
        <taxon>Nannocystis</taxon>
    </lineage>
</organism>
<accession>A0ABY7GYG1</accession>
<protein>
    <recommendedName>
        <fullName evidence="3">Tocopherol cyclase</fullName>
    </recommendedName>
</protein>
<gene>
    <name evidence="1" type="ORF">O0S08_38055</name>
</gene>
<evidence type="ECO:0000313" key="1">
    <source>
        <dbReference type="EMBL" id="WAS92022.1"/>
    </source>
</evidence>